<dbReference type="InterPro" id="IPR011711">
    <property type="entry name" value="GntR_C"/>
</dbReference>
<dbReference type="InterPro" id="IPR000524">
    <property type="entry name" value="Tscrpt_reg_HTH_GntR"/>
</dbReference>
<dbReference type="Pfam" id="PF07729">
    <property type="entry name" value="FCD"/>
    <property type="match status" value="1"/>
</dbReference>
<keyword evidence="2" id="KW-0238">DNA-binding</keyword>
<dbReference type="Pfam" id="PF00392">
    <property type="entry name" value="GntR"/>
    <property type="match status" value="1"/>
</dbReference>
<dbReference type="SMART" id="SM00345">
    <property type="entry name" value="HTH_GNTR"/>
    <property type="match status" value="1"/>
</dbReference>
<dbReference type="PANTHER" id="PTHR43537:SF51">
    <property type="entry name" value="HTH-TYPE TRANSCRIPTIONAL REGULATOR LGOR-RELATED"/>
    <property type="match status" value="1"/>
</dbReference>
<keyword evidence="3" id="KW-0804">Transcription</keyword>
<dbReference type="SUPFAM" id="SSF46785">
    <property type="entry name" value="Winged helix' DNA-binding domain"/>
    <property type="match status" value="1"/>
</dbReference>
<dbReference type="SMART" id="SM00895">
    <property type="entry name" value="FCD"/>
    <property type="match status" value="1"/>
</dbReference>
<dbReference type="GO" id="GO:0003677">
    <property type="term" value="F:DNA binding"/>
    <property type="evidence" value="ECO:0007669"/>
    <property type="project" value="UniProtKB-KW"/>
</dbReference>
<evidence type="ECO:0000256" key="1">
    <source>
        <dbReference type="ARBA" id="ARBA00023015"/>
    </source>
</evidence>
<name>A0A6B3RTB6_9RHOB</name>
<comment type="caution">
    <text evidence="5">The sequence shown here is derived from an EMBL/GenBank/DDBJ whole genome shotgun (WGS) entry which is preliminary data.</text>
</comment>
<organism evidence="5 6">
    <name type="scientific">Pseudotabrizicola algicola</name>
    <dbReference type="NCBI Taxonomy" id="2709381"/>
    <lineage>
        <taxon>Bacteria</taxon>
        <taxon>Pseudomonadati</taxon>
        <taxon>Pseudomonadota</taxon>
        <taxon>Alphaproteobacteria</taxon>
        <taxon>Rhodobacterales</taxon>
        <taxon>Paracoccaceae</taxon>
        <taxon>Pseudotabrizicola</taxon>
    </lineage>
</organism>
<dbReference type="PROSITE" id="PS50949">
    <property type="entry name" value="HTH_GNTR"/>
    <property type="match status" value="1"/>
</dbReference>
<keyword evidence="1" id="KW-0805">Transcription regulation</keyword>
<evidence type="ECO:0000259" key="4">
    <source>
        <dbReference type="PROSITE" id="PS50949"/>
    </source>
</evidence>
<dbReference type="GO" id="GO:0003700">
    <property type="term" value="F:DNA-binding transcription factor activity"/>
    <property type="evidence" value="ECO:0007669"/>
    <property type="project" value="InterPro"/>
</dbReference>
<proteinExistence type="predicted"/>
<gene>
    <name evidence="5" type="ORF">G3572_19800</name>
</gene>
<dbReference type="InterPro" id="IPR008920">
    <property type="entry name" value="TF_FadR/GntR_C"/>
</dbReference>
<dbReference type="Gene3D" id="1.10.10.10">
    <property type="entry name" value="Winged helix-like DNA-binding domain superfamily/Winged helix DNA-binding domain"/>
    <property type="match status" value="1"/>
</dbReference>
<dbReference type="PANTHER" id="PTHR43537">
    <property type="entry name" value="TRANSCRIPTIONAL REGULATOR, GNTR FAMILY"/>
    <property type="match status" value="1"/>
</dbReference>
<accession>A0A6B3RTB6</accession>
<evidence type="ECO:0000256" key="2">
    <source>
        <dbReference type="ARBA" id="ARBA00023125"/>
    </source>
</evidence>
<dbReference type="Proteomes" id="UP000481421">
    <property type="component" value="Unassembled WGS sequence"/>
</dbReference>
<evidence type="ECO:0000313" key="5">
    <source>
        <dbReference type="EMBL" id="NEX48456.1"/>
    </source>
</evidence>
<dbReference type="RefSeq" id="WP_164615133.1">
    <property type="nucleotide sequence ID" value="NZ_JAAIKE010000011.1"/>
</dbReference>
<dbReference type="EMBL" id="JAAIKE010000011">
    <property type="protein sequence ID" value="NEX48456.1"/>
    <property type="molecule type" value="Genomic_DNA"/>
</dbReference>
<dbReference type="SUPFAM" id="SSF48008">
    <property type="entry name" value="GntR ligand-binding domain-like"/>
    <property type="match status" value="1"/>
</dbReference>
<dbReference type="AlphaFoldDB" id="A0A6B3RTB6"/>
<evidence type="ECO:0000313" key="6">
    <source>
        <dbReference type="Proteomes" id="UP000481421"/>
    </source>
</evidence>
<dbReference type="Gene3D" id="1.20.120.530">
    <property type="entry name" value="GntR ligand-binding domain-like"/>
    <property type="match status" value="1"/>
</dbReference>
<dbReference type="InterPro" id="IPR036390">
    <property type="entry name" value="WH_DNA-bd_sf"/>
</dbReference>
<dbReference type="InterPro" id="IPR036388">
    <property type="entry name" value="WH-like_DNA-bd_sf"/>
</dbReference>
<keyword evidence="6" id="KW-1185">Reference proteome</keyword>
<protein>
    <submittedName>
        <fullName evidence="5">GntR family transcriptional regulator</fullName>
    </submittedName>
</protein>
<reference evidence="5 6" key="1">
    <citation type="submission" date="2020-02" db="EMBL/GenBank/DDBJ databases">
        <title>Rhodobacter algicola sp. nov., isolated from microalga culture.</title>
        <authorList>
            <person name="Park C.-Y."/>
        </authorList>
    </citation>
    <scope>NUCLEOTIDE SEQUENCE [LARGE SCALE GENOMIC DNA]</scope>
    <source>
        <strain evidence="5 6">ETT8</strain>
    </source>
</reference>
<feature type="domain" description="HTH gntR-type" evidence="4">
    <location>
        <begin position="5"/>
        <end position="72"/>
    </location>
</feature>
<sequence>MEAKSDLQLRLVRQVLELIVDGTLKLGDPLREVELSSQFGVSRSPVRAALSQLAGLGAAARGGSRGMQVALDSGSARTTLENLPLEDEDQIREQIAKDWFEGRVPREISEKSFRLRYNLGKMTLTRVLTALSDEGIISRMPGYGWQFEPTLNTLESNDASYDFRLLIEPGAILQPSFVFDAAGAAAIRARHNRILSDEEHNLAELFRLDEEFHLFIAGCSRNGFVVQAVAQQNRLRRLLEYASLIDTGRLNSSCQEHVEILDALHAGDRTYAANIMRKHLEAAKAAPPSFTVGR</sequence>
<evidence type="ECO:0000256" key="3">
    <source>
        <dbReference type="ARBA" id="ARBA00023163"/>
    </source>
</evidence>